<protein>
    <submittedName>
        <fullName evidence="1">Uncharacterized protein</fullName>
    </submittedName>
</protein>
<dbReference type="GeneID" id="24412863"/>
<dbReference type="Proteomes" id="UP000008782">
    <property type="component" value="Unassembled WGS sequence"/>
</dbReference>
<reference evidence="2" key="1">
    <citation type="journal article" date="2012" name="Nat. Genet.">
        <title>Lifestyle transitions in plant pathogenic Colletotrichum fungi deciphered by genome and transcriptome analyses.</title>
        <authorList>
            <person name="O'Connell R.J."/>
            <person name="Thon M.R."/>
            <person name="Hacquard S."/>
            <person name="Amyotte S.G."/>
            <person name="Kleemann J."/>
            <person name="Torres M.F."/>
            <person name="Damm U."/>
            <person name="Buiate E.A."/>
            <person name="Epstein L."/>
            <person name="Alkan N."/>
            <person name="Altmueller J."/>
            <person name="Alvarado-Balderrama L."/>
            <person name="Bauser C.A."/>
            <person name="Becker C."/>
            <person name="Birren B.W."/>
            <person name="Chen Z."/>
            <person name="Choi J."/>
            <person name="Crouch J.A."/>
            <person name="Duvick J.P."/>
            <person name="Farman M.A."/>
            <person name="Gan P."/>
            <person name="Heiman D."/>
            <person name="Henrissat B."/>
            <person name="Howard R.J."/>
            <person name="Kabbage M."/>
            <person name="Koch C."/>
            <person name="Kracher B."/>
            <person name="Kubo Y."/>
            <person name="Law A.D."/>
            <person name="Lebrun M.-H."/>
            <person name="Lee Y.-H."/>
            <person name="Miyara I."/>
            <person name="Moore N."/>
            <person name="Neumann U."/>
            <person name="Nordstroem K."/>
            <person name="Panaccione D.G."/>
            <person name="Panstruga R."/>
            <person name="Place M."/>
            <person name="Proctor R.H."/>
            <person name="Prusky D."/>
            <person name="Rech G."/>
            <person name="Reinhardt R."/>
            <person name="Rollins J.A."/>
            <person name="Rounsley S."/>
            <person name="Schardl C.L."/>
            <person name="Schwartz D.C."/>
            <person name="Shenoy N."/>
            <person name="Shirasu K."/>
            <person name="Sikhakolli U.R."/>
            <person name="Stueber K."/>
            <person name="Sukno S.A."/>
            <person name="Sweigard J.A."/>
            <person name="Takano Y."/>
            <person name="Takahara H."/>
            <person name="Trail F."/>
            <person name="van der Does H.C."/>
            <person name="Voll L.M."/>
            <person name="Will I."/>
            <person name="Young S."/>
            <person name="Zeng Q."/>
            <person name="Zhang J."/>
            <person name="Zhou S."/>
            <person name="Dickman M.B."/>
            <person name="Schulze-Lefert P."/>
            <person name="Ver Loren van Themaat E."/>
            <person name="Ma L.-J."/>
            <person name="Vaillancourt L.J."/>
        </authorList>
    </citation>
    <scope>NUCLEOTIDE SEQUENCE [LARGE SCALE GENOMIC DNA]</scope>
    <source>
        <strain evidence="2">M1.001 / M2 / FGSC 10212</strain>
    </source>
</reference>
<evidence type="ECO:0000313" key="1">
    <source>
        <dbReference type="EMBL" id="EFQ32354.1"/>
    </source>
</evidence>
<gene>
    <name evidence="1" type="ORF">GLRG_07498</name>
</gene>
<accession>E3QNB6</accession>
<dbReference type="AlphaFoldDB" id="E3QNB6"/>
<name>E3QNB6_COLGM</name>
<organism evidence="2">
    <name type="scientific">Colletotrichum graminicola (strain M1.001 / M2 / FGSC 10212)</name>
    <name type="common">Maize anthracnose fungus</name>
    <name type="synonym">Glomerella graminicola</name>
    <dbReference type="NCBI Taxonomy" id="645133"/>
    <lineage>
        <taxon>Eukaryota</taxon>
        <taxon>Fungi</taxon>
        <taxon>Dikarya</taxon>
        <taxon>Ascomycota</taxon>
        <taxon>Pezizomycotina</taxon>
        <taxon>Sordariomycetes</taxon>
        <taxon>Hypocreomycetidae</taxon>
        <taxon>Glomerellales</taxon>
        <taxon>Glomerellaceae</taxon>
        <taxon>Colletotrichum</taxon>
        <taxon>Colletotrichum graminicola species complex</taxon>
    </lineage>
</organism>
<proteinExistence type="predicted"/>
<dbReference type="EMBL" id="GG697361">
    <property type="protein sequence ID" value="EFQ32354.1"/>
    <property type="molecule type" value="Genomic_DNA"/>
</dbReference>
<dbReference type="HOGENOM" id="CLU_1749510_0_0_1"/>
<evidence type="ECO:0000313" key="2">
    <source>
        <dbReference type="Proteomes" id="UP000008782"/>
    </source>
</evidence>
<dbReference type="RefSeq" id="XP_008096374.1">
    <property type="nucleotide sequence ID" value="XM_008098183.1"/>
</dbReference>
<sequence length="149" mass="15758">MASLTGFRAITHCPSRCCESAYPHTTGCSLDVVHGCKNSLVCEADITPTARLHILGPLHDTMVLLFSRYNSCEDSMRFAQSAAAAVAMSGGGVDSDAVYSASSLLFSAYTQPGAACLDFYAAMCIIFSTFRIVPAFTLPPHGVPAYGSF</sequence>
<dbReference type="VEuPathDB" id="FungiDB:GLRG_07498"/>
<keyword evidence="2" id="KW-1185">Reference proteome</keyword>